<dbReference type="EMBL" id="FOLO01000032">
    <property type="protein sequence ID" value="SFD10134.1"/>
    <property type="molecule type" value="Genomic_DNA"/>
</dbReference>
<keyword evidence="1" id="KW-0175">Coiled coil</keyword>
<feature type="coiled-coil region" evidence="1">
    <location>
        <begin position="204"/>
        <end position="252"/>
    </location>
</feature>
<dbReference type="Proteomes" id="UP000198862">
    <property type="component" value="Unassembled WGS sequence"/>
</dbReference>
<evidence type="ECO:0000313" key="2">
    <source>
        <dbReference type="EMBL" id="SFD10134.1"/>
    </source>
</evidence>
<proteinExistence type="predicted"/>
<gene>
    <name evidence="2" type="ORF">SAMN02745724_03493</name>
</gene>
<sequence length="256" mass="29558">MSNKLQLIEQYNDGSIGKTALGQLRRMMLNAVLSDISRLPDNEVIKYLNKKRSKIELKSIADKVGYGIEPVNIRQTFKAEISGFTQELIKRGLLKVGEKSSVERNSETVTALKEFITKRLQNEKYEWPVNLKGLLYRKALWAYFLDTPVDEVKYVSPLFSRDDEVRELLEVIDIKIVNGEVKTISYVADSALDEMQDTMTSRALSTLRQEMIKTQNKLMASKEENRQLKREIKQYEEEKKRMLTNNKSAFKAGSIH</sequence>
<dbReference type="AlphaFoldDB" id="A0A1I1PJW5"/>
<accession>A0A1I1PJW5</accession>
<name>A0A1I1PJW5_9GAMM</name>
<evidence type="ECO:0000313" key="3">
    <source>
        <dbReference type="Proteomes" id="UP000198862"/>
    </source>
</evidence>
<dbReference type="OrthoDB" id="6400383at2"/>
<evidence type="ECO:0000256" key="1">
    <source>
        <dbReference type="SAM" id="Coils"/>
    </source>
</evidence>
<keyword evidence="3" id="KW-1185">Reference proteome</keyword>
<dbReference type="RefSeq" id="WP_091987285.1">
    <property type="nucleotide sequence ID" value="NZ_FOLO01000032.1"/>
</dbReference>
<protein>
    <submittedName>
        <fullName evidence="2">Uncharacterized protein</fullName>
    </submittedName>
</protein>
<dbReference type="STRING" id="1123010.SAMN02745724_03493"/>
<reference evidence="2 3" key="1">
    <citation type="submission" date="2016-10" db="EMBL/GenBank/DDBJ databases">
        <authorList>
            <person name="de Groot N.N."/>
        </authorList>
    </citation>
    <scope>NUCLEOTIDE SEQUENCE [LARGE SCALE GENOMIC DNA]</scope>
    <source>
        <strain evidence="2 3">DSM 6059</strain>
    </source>
</reference>
<organism evidence="2 3">
    <name type="scientific">Pseudoalteromonas denitrificans DSM 6059</name>
    <dbReference type="NCBI Taxonomy" id="1123010"/>
    <lineage>
        <taxon>Bacteria</taxon>
        <taxon>Pseudomonadati</taxon>
        <taxon>Pseudomonadota</taxon>
        <taxon>Gammaproteobacteria</taxon>
        <taxon>Alteromonadales</taxon>
        <taxon>Pseudoalteromonadaceae</taxon>
        <taxon>Pseudoalteromonas</taxon>
    </lineage>
</organism>